<gene>
    <name evidence="1" type="ORF">K0U00_05475</name>
</gene>
<sequence>GLGGAEAILFGMAGLTPKPDGALTVFPQPSQEGSISITGYRYRGQLIDVHMRPGYCKVVKDGVTTYEGAPAPCEI</sequence>
<accession>A0ABS7BXV2</accession>
<feature type="non-terminal residue" evidence="1">
    <location>
        <position position="1"/>
    </location>
</feature>
<comment type="caution">
    <text evidence="1">The sequence shown here is derived from an EMBL/GenBank/DDBJ whole genome shotgun (WGS) entry which is preliminary data.</text>
</comment>
<dbReference type="Proteomes" id="UP001519887">
    <property type="component" value="Unassembled WGS sequence"/>
</dbReference>
<evidence type="ECO:0000313" key="1">
    <source>
        <dbReference type="EMBL" id="MBW7453486.1"/>
    </source>
</evidence>
<reference evidence="1 2" key="1">
    <citation type="submission" date="2021-07" db="EMBL/GenBank/DDBJ databases">
        <title>Paenibacillus radiodurans sp. nov., isolated from the southeastern edge of Tengger Desert.</title>
        <authorList>
            <person name="Zhang G."/>
        </authorList>
    </citation>
    <scope>NUCLEOTIDE SEQUENCE [LARGE SCALE GENOMIC DNA]</scope>
    <source>
        <strain evidence="1 2">CCM 7311</strain>
    </source>
</reference>
<keyword evidence="2" id="KW-1185">Reference proteome</keyword>
<evidence type="ECO:0000313" key="2">
    <source>
        <dbReference type="Proteomes" id="UP001519887"/>
    </source>
</evidence>
<dbReference type="EMBL" id="JAHZIK010000080">
    <property type="protein sequence ID" value="MBW7453486.1"/>
    <property type="molecule type" value="Genomic_DNA"/>
</dbReference>
<proteinExistence type="predicted"/>
<protein>
    <submittedName>
        <fullName evidence="1">Uncharacterized protein</fullName>
    </submittedName>
</protein>
<organism evidence="1 2">
    <name type="scientific">Paenibacillus sepulcri</name>
    <dbReference type="NCBI Taxonomy" id="359917"/>
    <lineage>
        <taxon>Bacteria</taxon>
        <taxon>Bacillati</taxon>
        <taxon>Bacillota</taxon>
        <taxon>Bacilli</taxon>
        <taxon>Bacillales</taxon>
        <taxon>Paenibacillaceae</taxon>
        <taxon>Paenibacillus</taxon>
    </lineage>
</organism>
<name>A0ABS7BXV2_9BACL</name>